<sequence length="238" mass="23842">MQFILAFTLLAVDCVSALGPAAVNLRTAGNYAILAKTGISTVPKSVITGNIAVSPAAGAFLTGFASTPPTTSSTSTQVVGQLFAADYKSPTPSVLTQAVLDLGTAIVDANGRTNGTLNLGAGNIDGRVLSPGLFKWTSGVNIPTVLVFSGSARDTWILQVAGTLNLGSASEVLLIGGAVAKNIFWVVGGDISIGAGAAFSGILLGSTAATLKTGATLNGRILVQTAVALQKATVTQPR</sequence>
<dbReference type="Proteomes" id="UP000077266">
    <property type="component" value="Unassembled WGS sequence"/>
</dbReference>
<evidence type="ECO:0000256" key="3">
    <source>
        <dbReference type="SAM" id="SignalP"/>
    </source>
</evidence>
<reference evidence="4 5" key="1">
    <citation type="journal article" date="2016" name="Mol. Biol. Evol.">
        <title>Comparative Genomics of Early-Diverging Mushroom-Forming Fungi Provides Insights into the Origins of Lignocellulose Decay Capabilities.</title>
        <authorList>
            <person name="Nagy L.G."/>
            <person name="Riley R."/>
            <person name="Tritt A."/>
            <person name="Adam C."/>
            <person name="Daum C."/>
            <person name="Floudas D."/>
            <person name="Sun H."/>
            <person name="Yadav J.S."/>
            <person name="Pangilinan J."/>
            <person name="Larsson K.H."/>
            <person name="Matsuura K."/>
            <person name="Barry K."/>
            <person name="Labutti K."/>
            <person name="Kuo R."/>
            <person name="Ohm R.A."/>
            <person name="Bhattacharya S.S."/>
            <person name="Shirouzu T."/>
            <person name="Yoshinaga Y."/>
            <person name="Martin F.M."/>
            <person name="Grigoriev I.V."/>
            <person name="Hibbett D.S."/>
        </authorList>
    </citation>
    <scope>NUCLEOTIDE SEQUENCE [LARGE SCALE GENOMIC DNA]</scope>
    <source>
        <strain evidence="4 5">HHB12029</strain>
    </source>
</reference>
<gene>
    <name evidence="4" type="ORF">EXIGLDRAFT_751816</name>
</gene>
<dbReference type="InterPro" id="IPR021884">
    <property type="entry name" value="Ice-bd_prot"/>
</dbReference>
<name>A0A165F200_EXIGL</name>
<proteinExistence type="inferred from homology"/>
<evidence type="ECO:0000313" key="4">
    <source>
        <dbReference type="EMBL" id="KZV88201.1"/>
    </source>
</evidence>
<evidence type="ECO:0000256" key="1">
    <source>
        <dbReference type="ARBA" id="ARBA00005445"/>
    </source>
</evidence>
<keyword evidence="2 3" id="KW-0732">Signal</keyword>
<dbReference type="InParanoid" id="A0A165F200"/>
<accession>A0A165F200</accession>
<organism evidence="4 5">
    <name type="scientific">Exidia glandulosa HHB12029</name>
    <dbReference type="NCBI Taxonomy" id="1314781"/>
    <lineage>
        <taxon>Eukaryota</taxon>
        <taxon>Fungi</taxon>
        <taxon>Dikarya</taxon>
        <taxon>Basidiomycota</taxon>
        <taxon>Agaricomycotina</taxon>
        <taxon>Agaricomycetes</taxon>
        <taxon>Auriculariales</taxon>
        <taxon>Exidiaceae</taxon>
        <taxon>Exidia</taxon>
    </lineage>
</organism>
<evidence type="ECO:0000313" key="5">
    <source>
        <dbReference type="Proteomes" id="UP000077266"/>
    </source>
</evidence>
<dbReference type="OrthoDB" id="10264374at2759"/>
<dbReference type="EMBL" id="KV426105">
    <property type="protein sequence ID" value="KZV88201.1"/>
    <property type="molecule type" value="Genomic_DNA"/>
</dbReference>
<feature type="chain" id="PRO_5007857512" evidence="3">
    <location>
        <begin position="18"/>
        <end position="238"/>
    </location>
</feature>
<comment type="similarity">
    <text evidence="1">Belongs to the ice-binding protein family.</text>
</comment>
<dbReference type="STRING" id="1314781.A0A165F200"/>
<protein>
    <submittedName>
        <fullName evidence="4">Antifreeze protein</fullName>
    </submittedName>
</protein>
<dbReference type="AlphaFoldDB" id="A0A165F200"/>
<keyword evidence="5" id="KW-1185">Reference proteome</keyword>
<evidence type="ECO:0000256" key="2">
    <source>
        <dbReference type="ARBA" id="ARBA00022729"/>
    </source>
</evidence>
<dbReference type="Pfam" id="PF11999">
    <property type="entry name" value="Ice_binding"/>
    <property type="match status" value="1"/>
</dbReference>
<feature type="signal peptide" evidence="3">
    <location>
        <begin position="1"/>
        <end position="17"/>
    </location>
</feature>